<evidence type="ECO:0000313" key="1">
    <source>
        <dbReference type="EMBL" id="AJI12680.1"/>
    </source>
</evidence>
<evidence type="ECO:0000313" key="2">
    <source>
        <dbReference type="Proteomes" id="UP000031861"/>
    </source>
</evidence>
<dbReference type="EMBL" id="CP009641">
    <property type="protein sequence ID" value="AJI12680.1"/>
    <property type="molecule type" value="Genomic_DNA"/>
</dbReference>
<gene>
    <name evidence="1" type="ORF">AK40_5105</name>
</gene>
<dbReference type="Proteomes" id="UP000031861">
    <property type="component" value="Chromosome"/>
</dbReference>
<organism evidence="1 2">
    <name type="scientific">Bacillus cereus 03BB108</name>
    <dbReference type="NCBI Taxonomy" id="451709"/>
    <lineage>
        <taxon>Bacteria</taxon>
        <taxon>Bacillati</taxon>
        <taxon>Bacillota</taxon>
        <taxon>Bacilli</taxon>
        <taxon>Bacillales</taxon>
        <taxon>Bacillaceae</taxon>
        <taxon>Bacillus</taxon>
        <taxon>Bacillus cereus group</taxon>
    </lineage>
</organism>
<accession>A0AAN0SYE8</accession>
<dbReference type="NCBIfam" id="NF033453">
    <property type="entry name" value="BREX_3_BrxF"/>
    <property type="match status" value="1"/>
</dbReference>
<name>A0AAN0SYE8_BACCE</name>
<sequence>MDFHLLKNEIENMSSWWHKLIFVCNVESIVDEIVSLSSDIEVLNVNLILSESLVTVSKNKYPLYVEEVMQHKINNPSKIYLLQYIDILFDPVLQMNPIRLLENISKRNNLIVIWPGAYKNGQLIYAENGHPEYYSNSNFEGKAITN</sequence>
<dbReference type="AlphaFoldDB" id="A0AAN0SYE8"/>
<dbReference type="InterPro" id="IPR048067">
    <property type="entry name" value="BREX_3_BrxF"/>
</dbReference>
<proteinExistence type="predicted"/>
<reference evidence="1 2" key="1">
    <citation type="journal article" date="2015" name="Genome Announc.">
        <title>Complete genome sequences for 35 biothreat assay-relevant bacillus species.</title>
        <authorList>
            <person name="Johnson S.L."/>
            <person name="Daligault H.E."/>
            <person name="Davenport K.W."/>
            <person name="Jaissle J."/>
            <person name="Frey K.G."/>
            <person name="Ladner J.T."/>
            <person name="Broomall S.M."/>
            <person name="Bishop-Lilly K.A."/>
            <person name="Bruce D.C."/>
            <person name="Gibbons H.S."/>
            <person name="Coyne S.R."/>
            <person name="Lo C.C."/>
            <person name="Meincke L."/>
            <person name="Munk A.C."/>
            <person name="Koroleva G.I."/>
            <person name="Rosenzweig C.N."/>
            <person name="Palacios G.F."/>
            <person name="Redden C.L."/>
            <person name="Minogue T.D."/>
            <person name="Chain P.S."/>
        </authorList>
    </citation>
    <scope>NUCLEOTIDE SEQUENCE [LARGE SCALE GENOMIC DNA]</scope>
    <source>
        <strain evidence="1 2">03BB108</strain>
    </source>
</reference>
<protein>
    <submittedName>
        <fullName evidence="1">Virulence associated protein</fullName>
    </submittedName>
</protein>